<protein>
    <submittedName>
        <fullName evidence="1">Uncharacterized protein</fullName>
    </submittedName>
</protein>
<name>B0JSP8_MICAN</name>
<sequence>MLVGLGVSSQHSGVSSQNSGDYFYLFSPLPSPPLPAPRSLLPCSPIPFKQDLVLS</sequence>
<accession>B0JSP8</accession>
<reference evidence="1 2" key="1">
    <citation type="journal article" date="2007" name="DNA Res.">
        <title>Complete genomic structure of the bloom-forming toxic cyanobacterium Microcystis aeruginosa NIES-843.</title>
        <authorList>
            <person name="Kaneko T."/>
            <person name="Nakajima N."/>
            <person name="Okamoto S."/>
            <person name="Suzuki I."/>
            <person name="Tanabe Y."/>
            <person name="Tamaoki M."/>
            <person name="Nakamura Y."/>
            <person name="Kasai F."/>
            <person name="Watanabe A."/>
            <person name="Kawashima K."/>
            <person name="Kishida Y."/>
            <person name="Ono A."/>
            <person name="Shimizu Y."/>
            <person name="Takahashi C."/>
            <person name="Minami C."/>
            <person name="Fujishiro T."/>
            <person name="Kohara M."/>
            <person name="Katoh M."/>
            <person name="Nakazaki N."/>
            <person name="Nakayama S."/>
            <person name="Yamada M."/>
            <person name="Tabata S."/>
            <person name="Watanabe M.M."/>
        </authorList>
    </citation>
    <scope>NUCLEOTIDE SEQUENCE [LARGE SCALE GENOMIC DNA]</scope>
    <source>
        <strain evidence="2">NIES-843 / IAM M-247</strain>
    </source>
</reference>
<gene>
    <name evidence="1" type="ordered locus">MAE_11200</name>
</gene>
<proteinExistence type="predicted"/>
<organism evidence="1 2">
    <name type="scientific">Microcystis aeruginosa (strain NIES-843 / IAM M-2473)</name>
    <dbReference type="NCBI Taxonomy" id="449447"/>
    <lineage>
        <taxon>Bacteria</taxon>
        <taxon>Bacillati</taxon>
        <taxon>Cyanobacteriota</taxon>
        <taxon>Cyanophyceae</taxon>
        <taxon>Oscillatoriophycideae</taxon>
        <taxon>Chroococcales</taxon>
        <taxon>Microcystaceae</taxon>
        <taxon>Microcystis</taxon>
    </lineage>
</organism>
<keyword evidence="2" id="KW-1185">Reference proteome</keyword>
<evidence type="ECO:0000313" key="2">
    <source>
        <dbReference type="Proteomes" id="UP000001510"/>
    </source>
</evidence>
<dbReference type="KEGG" id="mar:MAE_11200"/>
<dbReference type="Proteomes" id="UP000001510">
    <property type="component" value="Chromosome"/>
</dbReference>
<dbReference type="AlphaFoldDB" id="B0JSP8"/>
<dbReference type="EnsemblBacteria" id="BAG00942">
    <property type="protein sequence ID" value="BAG00942"/>
    <property type="gene ID" value="MAE_11200"/>
</dbReference>
<dbReference type="EMBL" id="AP009552">
    <property type="protein sequence ID" value="BAG00942.1"/>
    <property type="molecule type" value="Genomic_DNA"/>
</dbReference>
<dbReference type="PaxDb" id="449447-MAE_11200"/>
<evidence type="ECO:0000313" key="1">
    <source>
        <dbReference type="EMBL" id="BAG00942.1"/>
    </source>
</evidence>
<dbReference type="HOGENOM" id="CLU_3027211_0_0_3"/>